<sequence>MSSDESSISLDDSISSAHIDTAISRNNSSDSYSQTNNIIISKNGFYNRDNSSVKYYLLKSISSMMLYSINSFRTSHKKSYLLEDSDLFAIAMDHSHMISQNQDNFNTESLKPKMSQYSFVCYQAHVSRHPNDENALTSVINSWTAEPSIMKSILSDFNVAAVGSEISSETNETFFALILALRSTIGNSFYQGESLRSMILAEKTINLLNDIRISHFSLPPIKMDAQLCEHAFNFAKMDRTTITTDLLKEKIGQFSSQKVAFGEIKINKRKKNSIIIEEIVEEWLNQIGRSHLYLGDYNRIGVGFIISKESTLKSLIILIRSIQGSLVDGTETVIEESILAEDIYKSLNQFREQHALNSLKYDEDLCEIAERHTIYVANGRIGIDPLEDDEYTQIVEPKYSAIDISHLVACEISKAPSVYMSKWRKNEGCLSVLLNPLINEVGIGVAFDENFMCHITTMLGINETIKSKKEIINKVVRF</sequence>
<keyword evidence="3" id="KW-1185">Reference proteome</keyword>
<dbReference type="EMBL" id="JAPFFF010000026">
    <property type="protein sequence ID" value="KAK8849266.1"/>
    <property type="molecule type" value="Genomic_DNA"/>
</dbReference>
<feature type="domain" description="SCP" evidence="1">
    <location>
        <begin position="67"/>
        <end position="164"/>
    </location>
</feature>
<reference evidence="2 3" key="1">
    <citation type="submission" date="2024-04" db="EMBL/GenBank/DDBJ databases">
        <title>Tritrichomonas musculus Genome.</title>
        <authorList>
            <person name="Alves-Ferreira E."/>
            <person name="Grigg M."/>
            <person name="Lorenzi H."/>
            <person name="Galac M."/>
        </authorList>
    </citation>
    <scope>NUCLEOTIDE SEQUENCE [LARGE SCALE GENOMIC DNA]</scope>
    <source>
        <strain evidence="2 3">EAF2021</strain>
    </source>
</reference>
<dbReference type="Proteomes" id="UP001470230">
    <property type="component" value="Unassembled WGS sequence"/>
</dbReference>
<dbReference type="InterPro" id="IPR014044">
    <property type="entry name" value="CAP_dom"/>
</dbReference>
<dbReference type="InterPro" id="IPR035940">
    <property type="entry name" value="CAP_sf"/>
</dbReference>
<evidence type="ECO:0000259" key="1">
    <source>
        <dbReference type="Pfam" id="PF00188"/>
    </source>
</evidence>
<dbReference type="Pfam" id="PF00188">
    <property type="entry name" value="CAP"/>
    <property type="match status" value="2"/>
</dbReference>
<dbReference type="PANTHER" id="PTHR31157">
    <property type="entry name" value="SCP DOMAIN-CONTAINING PROTEIN"/>
    <property type="match status" value="1"/>
</dbReference>
<name>A0ABR2HM97_9EUKA</name>
<comment type="caution">
    <text evidence="2">The sequence shown here is derived from an EMBL/GenBank/DDBJ whole genome shotgun (WGS) entry which is preliminary data.</text>
</comment>
<dbReference type="CDD" id="cd05379">
    <property type="entry name" value="CAP_bacterial"/>
    <property type="match status" value="1"/>
</dbReference>
<evidence type="ECO:0000313" key="2">
    <source>
        <dbReference type="EMBL" id="KAK8849266.1"/>
    </source>
</evidence>
<dbReference type="Gene3D" id="3.40.33.10">
    <property type="entry name" value="CAP"/>
    <property type="match status" value="1"/>
</dbReference>
<accession>A0ABR2HM97</accession>
<dbReference type="SUPFAM" id="SSF55797">
    <property type="entry name" value="PR-1-like"/>
    <property type="match status" value="1"/>
</dbReference>
<evidence type="ECO:0000313" key="3">
    <source>
        <dbReference type="Proteomes" id="UP001470230"/>
    </source>
</evidence>
<dbReference type="PANTHER" id="PTHR31157:SF1">
    <property type="entry name" value="SCP DOMAIN-CONTAINING PROTEIN"/>
    <property type="match status" value="1"/>
</dbReference>
<feature type="domain" description="SCP" evidence="1">
    <location>
        <begin position="347"/>
        <end position="450"/>
    </location>
</feature>
<proteinExistence type="predicted"/>
<organism evidence="2 3">
    <name type="scientific">Tritrichomonas musculus</name>
    <dbReference type="NCBI Taxonomy" id="1915356"/>
    <lineage>
        <taxon>Eukaryota</taxon>
        <taxon>Metamonada</taxon>
        <taxon>Parabasalia</taxon>
        <taxon>Tritrichomonadida</taxon>
        <taxon>Tritrichomonadidae</taxon>
        <taxon>Tritrichomonas</taxon>
    </lineage>
</organism>
<gene>
    <name evidence="2" type="ORF">M9Y10_018634</name>
</gene>
<protein>
    <recommendedName>
        <fullName evidence="1">SCP domain-containing protein</fullName>
    </recommendedName>
</protein>